<feature type="domain" description="MHD" evidence="11">
    <location>
        <begin position="751"/>
        <end position="1056"/>
    </location>
</feature>
<dbReference type="PRINTS" id="PR00314">
    <property type="entry name" value="CLATHRINADPT"/>
</dbReference>
<evidence type="ECO:0000256" key="5">
    <source>
        <dbReference type="ARBA" id="ARBA00022490"/>
    </source>
</evidence>
<dbReference type="Proteomes" id="UP000275408">
    <property type="component" value="Unassembled WGS sequence"/>
</dbReference>
<name>A0A3M6T4G6_POCDA</name>
<dbReference type="Pfam" id="PF00928">
    <property type="entry name" value="Adap_comp_sub"/>
    <property type="match status" value="1"/>
</dbReference>
<organism evidence="12 13">
    <name type="scientific">Pocillopora damicornis</name>
    <name type="common">Cauliflower coral</name>
    <name type="synonym">Millepora damicornis</name>
    <dbReference type="NCBI Taxonomy" id="46731"/>
    <lineage>
        <taxon>Eukaryota</taxon>
        <taxon>Metazoa</taxon>
        <taxon>Cnidaria</taxon>
        <taxon>Anthozoa</taxon>
        <taxon>Hexacorallia</taxon>
        <taxon>Scleractinia</taxon>
        <taxon>Astrocoeniina</taxon>
        <taxon>Pocilloporidae</taxon>
        <taxon>Pocillopora</taxon>
    </lineage>
</organism>
<dbReference type="Gene3D" id="2.60.40.1170">
    <property type="entry name" value="Mu homology domain, subdomain B"/>
    <property type="match status" value="1"/>
</dbReference>
<feature type="compositionally biased region" description="Basic and acidic residues" evidence="9">
    <location>
        <begin position="75"/>
        <end position="86"/>
    </location>
</feature>
<dbReference type="PROSITE" id="PS51072">
    <property type="entry name" value="MHD"/>
    <property type="match status" value="1"/>
</dbReference>
<accession>A0A3M6T4G6</accession>
<dbReference type="GO" id="GO:0006886">
    <property type="term" value="P:intracellular protein transport"/>
    <property type="evidence" value="ECO:0007669"/>
    <property type="project" value="InterPro"/>
</dbReference>
<evidence type="ECO:0000256" key="1">
    <source>
        <dbReference type="ARBA" id="ARBA00004308"/>
    </source>
</evidence>
<dbReference type="SUPFAM" id="SSF49447">
    <property type="entry name" value="Second domain of Mu2 adaptin subunit (ap50) of ap2 adaptor"/>
    <property type="match status" value="1"/>
</dbReference>
<dbReference type="GO" id="GO:0012505">
    <property type="term" value="C:endomembrane system"/>
    <property type="evidence" value="ECO:0007669"/>
    <property type="project" value="UniProtKB-SubCell"/>
</dbReference>
<comment type="subcellular location">
    <subcellularLocation>
        <location evidence="2">Cytoplasm</location>
    </subcellularLocation>
    <subcellularLocation>
        <location evidence="1">Endomembrane system</location>
    </subcellularLocation>
</comment>
<evidence type="ECO:0000256" key="9">
    <source>
        <dbReference type="SAM" id="MobiDB-lite"/>
    </source>
</evidence>
<feature type="compositionally biased region" description="Polar residues" evidence="9">
    <location>
        <begin position="298"/>
        <end position="313"/>
    </location>
</feature>
<dbReference type="OrthoDB" id="10063141at2759"/>
<evidence type="ECO:0000256" key="7">
    <source>
        <dbReference type="ARBA" id="ARBA00022927"/>
    </source>
</evidence>
<evidence type="ECO:0000259" key="10">
    <source>
        <dbReference type="PROSITE" id="PS51070"/>
    </source>
</evidence>
<keyword evidence="6" id="KW-0254">Endocytosis</keyword>
<sequence length="1121" mass="123609">MDENSGAPPESVNRASWENFEGENGKINNHICHDISSGVKEENLSDNSALISDPKALRQPGNSSLNGEKSLTGTDFKENLDEKSQHLETSPSAIEQFNLEPVVDSSNRLETSDQGLDNALGNRESSLISNTGELSTEKNFIQSNDLSERSADGIVLNGESESRFSAVDEPLAGEKVISSSKWTTFEDSRDKELHTDGVESKSEELSIDEKQKNSNINTPRTTPNMAAFDSQAAVTTNIISNLPTVTDPGTFEVHAASFNHKKNGEGLASNSLSTSAMRSAVPIVNQASPNDNGALPLSSGSSQEPRPSHTSITNHLKGTEWVSFGEEGNSKENQAGKTSVSGNEHGNLETAKRPVENDLRKGDLAVNDTKHTSTSTVLRVEKELNGKSSDQTASVIPPVSFTSAELDLLASKSWIQFDESSNSKSVLQSNSSVVQTSSASHSWVTFGDSNIPVGQNLDPLELDVSSKSQFSLSTSRSPNPFTTVPPSSTTNPFKPATPSNSNPFQADATAVVSSSPYSISGQGPISSSTPLTGVKKMLVAEGSLQEAGLPSTADLNIPHGVCPLSNSTPVDNNQAVVAQDQVDARSKVPVSKTQQPAQVCEEPLHEERSLTTSGSWSMLLRFPDKKQKIGSREWKPVVIKLEGTTLQIFEEYELSAPFREIPLQAYFVFTTPKLQSFEHGAKVHAVKLKYVKYSETRSLRHRGTVEHVAQGTPIIKVASPSHKVIRELLESFNNSVRLLPSYRDRGITYRHDEVFVDIEDVTNVLSSGDGTILKKNSKVLVKFRAFLTGDPECQLVLNDIVLREREEARLQSEEKPQRVHHWVKLRRCDFHKCVNVTTFEQSHAITFHPLDACTFELMRFPVDHHKPLPLLLKTVLNVHSEQRVELKVEIQVCQEAKMAKYIRNNVIFRFPIPETWVPLFRTTKAFRGEKSIKSSKGNRAAGIKSRLRNSKCSIAVSLGKAKYEPEYASLVWRIDQLPFIHSRIPADAPQTLTCVLDLPPGMEYPENFKPTAELEYDVAYVLVSDTTVIAVKVSNQNIPDKWVCYRALYHYEVNIDISRPASGPVRDVGSGEQILMDDSVIMEGQIHVTLAMVCDELLSLTYMFYNFCCCCTFFVKRMGEE</sequence>
<dbReference type="STRING" id="46731.A0A3M6T4G6"/>
<dbReference type="InterPro" id="IPR012320">
    <property type="entry name" value="SHD_dom"/>
</dbReference>
<evidence type="ECO:0000313" key="13">
    <source>
        <dbReference type="Proteomes" id="UP000275408"/>
    </source>
</evidence>
<keyword evidence="4" id="KW-0813">Transport</keyword>
<evidence type="ECO:0000256" key="4">
    <source>
        <dbReference type="ARBA" id="ARBA00022448"/>
    </source>
</evidence>
<proteinExistence type="inferred from homology"/>
<evidence type="ECO:0000256" key="3">
    <source>
        <dbReference type="ARBA" id="ARBA00005579"/>
    </source>
</evidence>
<dbReference type="InterPro" id="IPR028565">
    <property type="entry name" value="MHD"/>
</dbReference>
<feature type="region of interest" description="Disordered" evidence="9">
    <location>
        <begin position="1"/>
        <end position="95"/>
    </location>
</feature>
<feature type="region of interest" description="Disordered" evidence="9">
    <location>
        <begin position="469"/>
        <end position="502"/>
    </location>
</feature>
<dbReference type="GO" id="GO:0030131">
    <property type="term" value="C:clathrin adaptor complex"/>
    <property type="evidence" value="ECO:0007669"/>
    <property type="project" value="InterPro"/>
</dbReference>
<feature type="region of interest" description="Disordered" evidence="9">
    <location>
        <begin position="187"/>
        <end position="224"/>
    </location>
</feature>
<dbReference type="InterPro" id="IPR050431">
    <property type="entry name" value="Adaptor_comp_med_subunit"/>
</dbReference>
<dbReference type="PROSITE" id="PS51070">
    <property type="entry name" value="SHD"/>
    <property type="match status" value="1"/>
</dbReference>
<feature type="compositionally biased region" description="Basic and acidic residues" evidence="9">
    <location>
        <begin position="346"/>
        <end position="371"/>
    </location>
</feature>
<evidence type="ECO:0000259" key="11">
    <source>
        <dbReference type="PROSITE" id="PS51072"/>
    </source>
</evidence>
<feature type="domain" description="SHD" evidence="10">
    <location>
        <begin position="615"/>
        <end position="747"/>
    </location>
</feature>
<feature type="compositionally biased region" description="Polar residues" evidence="9">
    <location>
        <begin position="213"/>
        <end position="224"/>
    </location>
</feature>
<evidence type="ECO:0000313" key="12">
    <source>
        <dbReference type="EMBL" id="RMX34745.1"/>
    </source>
</evidence>
<feature type="compositionally biased region" description="Polar residues" evidence="9">
    <location>
        <begin position="60"/>
        <end position="73"/>
    </location>
</feature>
<dbReference type="PANTHER" id="PTHR10529">
    <property type="entry name" value="AP COMPLEX SUBUNIT MU"/>
    <property type="match status" value="1"/>
</dbReference>
<keyword evidence="5" id="KW-0963">Cytoplasm</keyword>
<evidence type="ECO:0000256" key="2">
    <source>
        <dbReference type="ARBA" id="ARBA00004496"/>
    </source>
</evidence>
<feature type="compositionally biased region" description="Basic and acidic residues" evidence="9">
    <location>
        <begin position="187"/>
        <end position="212"/>
    </location>
</feature>
<evidence type="ECO:0008006" key="14">
    <source>
        <dbReference type="Google" id="ProtNLM"/>
    </source>
</evidence>
<evidence type="ECO:0000256" key="6">
    <source>
        <dbReference type="ARBA" id="ARBA00022583"/>
    </source>
</evidence>
<dbReference type="InterPro" id="IPR001392">
    <property type="entry name" value="Clathrin_mu"/>
</dbReference>
<dbReference type="GO" id="GO:0006897">
    <property type="term" value="P:endocytosis"/>
    <property type="evidence" value="ECO:0007669"/>
    <property type="project" value="UniProtKB-KW"/>
</dbReference>
<comment type="similarity">
    <text evidence="3">Belongs to the Stoned B family.</text>
</comment>
<protein>
    <recommendedName>
        <fullName evidence="14">MHD domain-containing protein</fullName>
    </recommendedName>
</protein>
<feature type="region of interest" description="Disordered" evidence="9">
    <location>
        <begin position="326"/>
        <end position="372"/>
    </location>
</feature>
<dbReference type="InterPro" id="IPR036168">
    <property type="entry name" value="AP2_Mu_C_sf"/>
</dbReference>
<keyword evidence="8" id="KW-0472">Membrane</keyword>
<feature type="compositionally biased region" description="Polar residues" evidence="9">
    <location>
        <begin position="331"/>
        <end position="344"/>
    </location>
</feature>
<keyword evidence="13" id="KW-1185">Reference proteome</keyword>
<reference evidence="12 13" key="1">
    <citation type="journal article" date="2018" name="Sci. Rep.">
        <title>Comparative analysis of the Pocillopora damicornis genome highlights role of immune system in coral evolution.</title>
        <authorList>
            <person name="Cunning R."/>
            <person name="Bay R.A."/>
            <person name="Gillette P."/>
            <person name="Baker A.C."/>
            <person name="Traylor-Knowles N."/>
        </authorList>
    </citation>
    <scope>NUCLEOTIDE SEQUENCE [LARGE SCALE GENOMIC DNA]</scope>
    <source>
        <strain evidence="12">RSMAS</strain>
        <tissue evidence="12">Whole animal</tissue>
    </source>
</reference>
<evidence type="ECO:0000256" key="8">
    <source>
        <dbReference type="ARBA" id="ARBA00023136"/>
    </source>
</evidence>
<keyword evidence="7" id="KW-0653">Protein transport</keyword>
<dbReference type="EMBL" id="RCHS01004377">
    <property type="protein sequence ID" value="RMX34745.1"/>
    <property type="molecule type" value="Genomic_DNA"/>
</dbReference>
<feature type="region of interest" description="Disordered" evidence="9">
    <location>
        <begin position="284"/>
        <end position="313"/>
    </location>
</feature>
<comment type="caution">
    <text evidence="12">The sequence shown here is derived from an EMBL/GenBank/DDBJ whole genome shotgun (WGS) entry which is preliminary data.</text>
</comment>
<gene>
    <name evidence="12" type="ORF">pdam_00010204</name>
</gene>
<dbReference type="AlphaFoldDB" id="A0A3M6T4G6"/>